<accession>A0ABQ5YAU4</accession>
<comment type="caution">
    <text evidence="1">The sequence shown here is derived from an EMBL/GenBank/DDBJ whole genome shotgun (WGS) entry which is preliminary data.</text>
</comment>
<name>A0ABQ5YAU4_9NEIS</name>
<dbReference type="RefSeq" id="WP_284195204.1">
    <property type="nucleotide sequence ID" value="NZ_BSOG01000001.1"/>
</dbReference>
<dbReference type="Pfam" id="PF24716">
    <property type="entry name" value="WapI"/>
    <property type="match status" value="1"/>
</dbReference>
<evidence type="ECO:0000313" key="1">
    <source>
        <dbReference type="EMBL" id="GLR12066.1"/>
    </source>
</evidence>
<sequence>MQIKVGTDYECVEITLLEKTPQWAIHEGDVRVSVSVRLQDFAGRYDAVWLEADALQAFVVDLRALEARRQGVATLRSMSPDEFVLTLRSRDTLGHLVAEVCLVRHQYSSGPAPWRTVVSGGFELEPGALADITEGVASL</sequence>
<protein>
    <submittedName>
        <fullName evidence="1">Uncharacterized protein</fullName>
    </submittedName>
</protein>
<dbReference type="Proteomes" id="UP001156706">
    <property type="component" value="Unassembled WGS sequence"/>
</dbReference>
<dbReference type="EMBL" id="BSOG01000001">
    <property type="protein sequence ID" value="GLR12066.1"/>
    <property type="molecule type" value="Genomic_DNA"/>
</dbReference>
<evidence type="ECO:0000313" key="2">
    <source>
        <dbReference type="Proteomes" id="UP001156706"/>
    </source>
</evidence>
<gene>
    <name evidence="1" type="ORF">GCM10007907_08560</name>
</gene>
<dbReference type="InterPro" id="IPR056510">
    <property type="entry name" value="WapI"/>
</dbReference>
<proteinExistence type="predicted"/>
<reference evidence="2" key="1">
    <citation type="journal article" date="2019" name="Int. J. Syst. Evol. Microbiol.">
        <title>The Global Catalogue of Microorganisms (GCM) 10K type strain sequencing project: providing services to taxonomists for standard genome sequencing and annotation.</title>
        <authorList>
            <consortium name="The Broad Institute Genomics Platform"/>
            <consortium name="The Broad Institute Genome Sequencing Center for Infectious Disease"/>
            <person name="Wu L."/>
            <person name="Ma J."/>
        </authorList>
    </citation>
    <scope>NUCLEOTIDE SEQUENCE [LARGE SCALE GENOMIC DNA]</scope>
    <source>
        <strain evidence="2">NBRC 110044</strain>
    </source>
</reference>
<organism evidence="1 2">
    <name type="scientific">Chitinimonas prasina</name>
    <dbReference type="NCBI Taxonomy" id="1434937"/>
    <lineage>
        <taxon>Bacteria</taxon>
        <taxon>Pseudomonadati</taxon>
        <taxon>Pseudomonadota</taxon>
        <taxon>Betaproteobacteria</taxon>
        <taxon>Neisseriales</taxon>
        <taxon>Chitinibacteraceae</taxon>
        <taxon>Chitinimonas</taxon>
    </lineage>
</organism>
<keyword evidence="2" id="KW-1185">Reference proteome</keyword>